<proteinExistence type="predicted"/>
<dbReference type="AlphaFoldDB" id="X1EBU7"/>
<reference evidence="1" key="1">
    <citation type="journal article" date="2014" name="Front. Microbiol.">
        <title>High frequency of phylogenetically diverse reductive dehalogenase-homologous genes in deep subseafloor sedimentary metagenomes.</title>
        <authorList>
            <person name="Kawai M."/>
            <person name="Futagami T."/>
            <person name="Toyoda A."/>
            <person name="Takaki Y."/>
            <person name="Nishi S."/>
            <person name="Hori S."/>
            <person name="Arai W."/>
            <person name="Tsubouchi T."/>
            <person name="Morono Y."/>
            <person name="Uchiyama I."/>
            <person name="Ito T."/>
            <person name="Fujiyama A."/>
            <person name="Inagaki F."/>
            <person name="Takami H."/>
        </authorList>
    </citation>
    <scope>NUCLEOTIDE SEQUENCE</scope>
    <source>
        <strain evidence="1">Expedition CK06-06</strain>
    </source>
</reference>
<organism evidence="1">
    <name type="scientific">marine sediment metagenome</name>
    <dbReference type="NCBI Taxonomy" id="412755"/>
    <lineage>
        <taxon>unclassified sequences</taxon>
        <taxon>metagenomes</taxon>
        <taxon>ecological metagenomes</taxon>
    </lineage>
</organism>
<dbReference type="EMBL" id="BART01036796">
    <property type="protein sequence ID" value="GAH14604.1"/>
    <property type="molecule type" value="Genomic_DNA"/>
</dbReference>
<comment type="caution">
    <text evidence="1">The sequence shown here is derived from an EMBL/GenBank/DDBJ whole genome shotgun (WGS) entry which is preliminary data.</text>
</comment>
<accession>X1EBU7</accession>
<evidence type="ECO:0000313" key="1">
    <source>
        <dbReference type="EMBL" id="GAH14604.1"/>
    </source>
</evidence>
<name>X1EBU7_9ZZZZ</name>
<protein>
    <submittedName>
        <fullName evidence="1">Uncharacterized protein</fullName>
    </submittedName>
</protein>
<gene>
    <name evidence="1" type="ORF">S01H4_61885</name>
</gene>
<feature type="non-terminal residue" evidence="1">
    <location>
        <position position="1"/>
    </location>
</feature>
<sequence length="77" mass="8769">YWGLNINLNGSYSRIHDQLSLTRSDATFEEILLRRKEIATTYNYYFSVGLSYTFGSTKSNVVNPRFGTGSQGISIMF</sequence>